<gene>
    <name evidence="3" type="ORF">LTRI10_LOCUS12878</name>
</gene>
<comment type="similarity">
    <text evidence="1">Belongs to the 'GDXG' lipolytic enzyme family.</text>
</comment>
<dbReference type="EMBL" id="OZ034815">
    <property type="protein sequence ID" value="CAL1370778.1"/>
    <property type="molecule type" value="Genomic_DNA"/>
</dbReference>
<dbReference type="PANTHER" id="PTHR23024">
    <property type="entry name" value="ARYLACETAMIDE DEACETYLASE"/>
    <property type="match status" value="1"/>
</dbReference>
<proteinExistence type="inferred from homology"/>
<dbReference type="Proteomes" id="UP001497516">
    <property type="component" value="Chromosome 2"/>
</dbReference>
<dbReference type="SUPFAM" id="SSF53474">
    <property type="entry name" value="alpha/beta-Hydrolases"/>
    <property type="match status" value="1"/>
</dbReference>
<evidence type="ECO:0000259" key="2">
    <source>
        <dbReference type="Pfam" id="PF07859"/>
    </source>
</evidence>
<evidence type="ECO:0000313" key="3">
    <source>
        <dbReference type="EMBL" id="CAL1370778.1"/>
    </source>
</evidence>
<name>A0AAV2DA66_9ROSI</name>
<dbReference type="InterPro" id="IPR029058">
    <property type="entry name" value="AB_hydrolase_fold"/>
</dbReference>
<dbReference type="PANTHER" id="PTHR23024:SF406">
    <property type="entry name" value="CARBOXYLESTERASE 15-RELATED"/>
    <property type="match status" value="1"/>
</dbReference>
<dbReference type="GO" id="GO:0016787">
    <property type="term" value="F:hydrolase activity"/>
    <property type="evidence" value="ECO:0007669"/>
    <property type="project" value="InterPro"/>
</dbReference>
<dbReference type="InterPro" id="IPR013094">
    <property type="entry name" value="AB_hydrolase_3"/>
</dbReference>
<accession>A0AAV2DA66</accession>
<evidence type="ECO:0000256" key="1">
    <source>
        <dbReference type="ARBA" id="ARBA00010515"/>
    </source>
</evidence>
<dbReference type="InterPro" id="IPR050466">
    <property type="entry name" value="Carboxylest/Gibb_receptor"/>
</dbReference>
<evidence type="ECO:0000313" key="4">
    <source>
        <dbReference type="Proteomes" id="UP001497516"/>
    </source>
</evidence>
<dbReference type="AlphaFoldDB" id="A0AAV2DA66"/>
<keyword evidence="4" id="KW-1185">Reference proteome</keyword>
<protein>
    <recommendedName>
        <fullName evidence="2">Alpha/beta hydrolase fold-3 domain-containing protein</fullName>
    </recommendedName>
</protein>
<dbReference type="Pfam" id="PF07859">
    <property type="entry name" value="Abhydrolase_3"/>
    <property type="match status" value="1"/>
</dbReference>
<organism evidence="3 4">
    <name type="scientific">Linum trigynum</name>
    <dbReference type="NCBI Taxonomy" id="586398"/>
    <lineage>
        <taxon>Eukaryota</taxon>
        <taxon>Viridiplantae</taxon>
        <taxon>Streptophyta</taxon>
        <taxon>Embryophyta</taxon>
        <taxon>Tracheophyta</taxon>
        <taxon>Spermatophyta</taxon>
        <taxon>Magnoliopsida</taxon>
        <taxon>eudicotyledons</taxon>
        <taxon>Gunneridae</taxon>
        <taxon>Pentapetalae</taxon>
        <taxon>rosids</taxon>
        <taxon>fabids</taxon>
        <taxon>Malpighiales</taxon>
        <taxon>Linaceae</taxon>
        <taxon>Linum</taxon>
    </lineage>
</organism>
<reference evidence="3 4" key="1">
    <citation type="submission" date="2024-04" db="EMBL/GenBank/DDBJ databases">
        <authorList>
            <person name="Fracassetti M."/>
        </authorList>
    </citation>
    <scope>NUCLEOTIDE SEQUENCE [LARGE SCALE GENOMIC DNA]</scope>
</reference>
<feature type="domain" description="Alpha/beta hydrolase fold-3" evidence="2">
    <location>
        <begin position="71"/>
        <end position="292"/>
    </location>
</feature>
<dbReference type="Gene3D" id="3.40.50.1820">
    <property type="entry name" value="alpha/beta hydrolase"/>
    <property type="match status" value="1"/>
</dbReference>
<sequence length="317" mass="35287">MGSLPQVVEDCMGVLQLLSDGTVFRQQIIDFPTQPVNDQSVLYKDCLFHKPHNLRLRLYKPVKTNRRMPVLFYFRGGGFCVGSRDWPGCHNCCQRLSSALGAVVVAPDYRLAPEDRLPAAMDDGIAAMKWLQSQAGEWGDEWFDDVDFGSVFVLGDSSGGNIAHHVATRLGAGSPGLGPVRVRGYILLAPFFGGVARTESEEGPREEMMSLEDLDRFWRLSLPVGEDRDHPLANPFGAASKKLEKVDMDPILVIAGECELLRDRVHDYATKLAKMGKKVEYVEIKGKQHGFFTNDPYSQTSHDLVNIINCFILDNSI</sequence>